<evidence type="ECO:0000259" key="8">
    <source>
        <dbReference type="PROSITE" id="PS50110"/>
    </source>
</evidence>
<dbReference type="PANTHER" id="PTHR48111">
    <property type="entry name" value="REGULATOR OF RPOS"/>
    <property type="match status" value="1"/>
</dbReference>
<keyword evidence="11" id="KW-1185">Reference proteome</keyword>
<keyword evidence="3" id="KW-0805">Transcription regulation</keyword>
<evidence type="ECO:0000313" key="11">
    <source>
        <dbReference type="Proteomes" id="UP001501310"/>
    </source>
</evidence>
<dbReference type="Proteomes" id="UP001501310">
    <property type="component" value="Unassembled WGS sequence"/>
</dbReference>
<comment type="caution">
    <text evidence="10">The sequence shown here is derived from an EMBL/GenBank/DDBJ whole genome shotgun (WGS) entry which is preliminary data.</text>
</comment>
<feature type="modified residue" description="4-aspartylphosphate" evidence="6">
    <location>
        <position position="53"/>
    </location>
</feature>
<feature type="domain" description="Response regulatory" evidence="8">
    <location>
        <begin position="4"/>
        <end position="117"/>
    </location>
</feature>
<dbReference type="Pfam" id="PF00072">
    <property type="entry name" value="Response_reg"/>
    <property type="match status" value="1"/>
</dbReference>
<dbReference type="InterPro" id="IPR001867">
    <property type="entry name" value="OmpR/PhoB-type_DNA-bd"/>
</dbReference>
<dbReference type="PROSITE" id="PS50110">
    <property type="entry name" value="RESPONSE_REGULATORY"/>
    <property type="match status" value="1"/>
</dbReference>
<dbReference type="EMBL" id="BAAAZD010000002">
    <property type="protein sequence ID" value="GAA4010613.1"/>
    <property type="molecule type" value="Genomic_DNA"/>
</dbReference>
<proteinExistence type="predicted"/>
<evidence type="ECO:0000259" key="9">
    <source>
        <dbReference type="PROSITE" id="PS51755"/>
    </source>
</evidence>
<dbReference type="PROSITE" id="PS51755">
    <property type="entry name" value="OMPR_PHOB"/>
    <property type="match status" value="1"/>
</dbReference>
<dbReference type="InterPro" id="IPR011006">
    <property type="entry name" value="CheY-like_superfamily"/>
</dbReference>
<dbReference type="Gene3D" id="6.10.250.690">
    <property type="match status" value="1"/>
</dbReference>
<dbReference type="Gene3D" id="1.10.10.10">
    <property type="entry name" value="Winged helix-like DNA-binding domain superfamily/Winged helix DNA-binding domain"/>
    <property type="match status" value="1"/>
</dbReference>
<dbReference type="SMART" id="SM00862">
    <property type="entry name" value="Trans_reg_C"/>
    <property type="match status" value="1"/>
</dbReference>
<dbReference type="RefSeq" id="WP_344711110.1">
    <property type="nucleotide sequence ID" value="NZ_BAAAZD010000002.1"/>
</dbReference>
<evidence type="ECO:0000256" key="7">
    <source>
        <dbReference type="PROSITE-ProRule" id="PRU01091"/>
    </source>
</evidence>
<dbReference type="InterPro" id="IPR001789">
    <property type="entry name" value="Sig_transdc_resp-reg_receiver"/>
</dbReference>
<dbReference type="InterPro" id="IPR036388">
    <property type="entry name" value="WH-like_DNA-bd_sf"/>
</dbReference>
<evidence type="ECO:0000256" key="4">
    <source>
        <dbReference type="ARBA" id="ARBA00023125"/>
    </source>
</evidence>
<dbReference type="Pfam" id="PF00486">
    <property type="entry name" value="Trans_reg_C"/>
    <property type="match status" value="1"/>
</dbReference>
<dbReference type="InterPro" id="IPR016032">
    <property type="entry name" value="Sig_transdc_resp-reg_C-effctor"/>
</dbReference>
<organism evidence="10 11">
    <name type="scientific">Sphingomonas humi</name>
    <dbReference type="NCBI Taxonomy" id="335630"/>
    <lineage>
        <taxon>Bacteria</taxon>
        <taxon>Pseudomonadati</taxon>
        <taxon>Pseudomonadota</taxon>
        <taxon>Alphaproteobacteria</taxon>
        <taxon>Sphingomonadales</taxon>
        <taxon>Sphingomonadaceae</taxon>
        <taxon>Sphingomonas</taxon>
    </lineage>
</organism>
<evidence type="ECO:0000256" key="1">
    <source>
        <dbReference type="ARBA" id="ARBA00022553"/>
    </source>
</evidence>
<keyword evidence="5" id="KW-0804">Transcription</keyword>
<evidence type="ECO:0000256" key="3">
    <source>
        <dbReference type="ARBA" id="ARBA00023015"/>
    </source>
</evidence>
<evidence type="ECO:0000256" key="2">
    <source>
        <dbReference type="ARBA" id="ARBA00023012"/>
    </source>
</evidence>
<dbReference type="CDD" id="cd00383">
    <property type="entry name" value="trans_reg_C"/>
    <property type="match status" value="1"/>
</dbReference>
<feature type="domain" description="OmpR/PhoB-type" evidence="9">
    <location>
        <begin position="130"/>
        <end position="230"/>
    </location>
</feature>
<dbReference type="InterPro" id="IPR039420">
    <property type="entry name" value="WalR-like"/>
</dbReference>
<dbReference type="Gene3D" id="3.40.50.2300">
    <property type="match status" value="1"/>
</dbReference>
<feature type="DNA-binding region" description="OmpR/PhoB-type" evidence="7">
    <location>
        <begin position="130"/>
        <end position="230"/>
    </location>
</feature>
<keyword evidence="1 6" id="KW-0597">Phosphoprotein</keyword>
<gene>
    <name evidence="10" type="ORF">GCM10022211_26360</name>
</gene>
<sequence>MSHHIAVVDDEEDLRDAIASYLRGHGYAVSEASGGAGLDAVMREKPVDLVVLDVNMPGEDGLSIARRLRAAGSIGIVMLTAQGALVDRIVGLETGADDYLPKPFELRELLARVRAVLRRSGVPSATGVPRREVGFGRCILDLEARTLRTRQGEPVPITAMEFDLLKLFADHPGKVLSRDQILNHAHNRDLEPFDRSVDLRIARLRRKVEEDPAKPDALKTVRGAGYLFSPRH</sequence>
<dbReference type="SMART" id="SM00448">
    <property type="entry name" value="REC"/>
    <property type="match status" value="1"/>
</dbReference>
<keyword evidence="4 7" id="KW-0238">DNA-binding</keyword>
<keyword evidence="2" id="KW-0902">Two-component regulatory system</keyword>
<evidence type="ECO:0000256" key="6">
    <source>
        <dbReference type="PROSITE-ProRule" id="PRU00169"/>
    </source>
</evidence>
<protein>
    <submittedName>
        <fullName evidence="10">Response regulator</fullName>
    </submittedName>
</protein>
<name>A0ABP7SEE9_9SPHN</name>
<reference evidence="11" key="1">
    <citation type="journal article" date="2019" name="Int. J. Syst. Evol. Microbiol.">
        <title>The Global Catalogue of Microorganisms (GCM) 10K type strain sequencing project: providing services to taxonomists for standard genome sequencing and annotation.</title>
        <authorList>
            <consortium name="The Broad Institute Genomics Platform"/>
            <consortium name="The Broad Institute Genome Sequencing Center for Infectious Disease"/>
            <person name="Wu L."/>
            <person name="Ma J."/>
        </authorList>
    </citation>
    <scope>NUCLEOTIDE SEQUENCE [LARGE SCALE GENOMIC DNA]</scope>
    <source>
        <strain evidence="11">JCM 16603</strain>
    </source>
</reference>
<evidence type="ECO:0000313" key="10">
    <source>
        <dbReference type="EMBL" id="GAA4010613.1"/>
    </source>
</evidence>
<dbReference type="SUPFAM" id="SSF52172">
    <property type="entry name" value="CheY-like"/>
    <property type="match status" value="1"/>
</dbReference>
<dbReference type="PANTHER" id="PTHR48111:SF4">
    <property type="entry name" value="DNA-BINDING DUAL TRANSCRIPTIONAL REGULATOR OMPR"/>
    <property type="match status" value="1"/>
</dbReference>
<dbReference type="SUPFAM" id="SSF46894">
    <property type="entry name" value="C-terminal effector domain of the bipartite response regulators"/>
    <property type="match status" value="1"/>
</dbReference>
<accession>A0ABP7SEE9</accession>
<evidence type="ECO:0000256" key="5">
    <source>
        <dbReference type="ARBA" id="ARBA00023163"/>
    </source>
</evidence>